<protein>
    <submittedName>
        <fullName evidence="1">Amidoligase family protein</fullName>
    </submittedName>
</protein>
<dbReference type="InterPro" id="IPR022025">
    <property type="entry name" value="Amidoligase_2"/>
</dbReference>
<keyword evidence="2" id="KW-1185">Reference proteome</keyword>
<proteinExistence type="predicted"/>
<dbReference type="RefSeq" id="WP_265767124.1">
    <property type="nucleotide sequence ID" value="NZ_JAGGJA010000012.1"/>
</dbReference>
<accession>A0ABT3PR50</accession>
<comment type="caution">
    <text evidence="1">The sequence shown here is derived from an EMBL/GenBank/DDBJ whole genome shotgun (WGS) entry which is preliminary data.</text>
</comment>
<gene>
    <name evidence="1" type="ORF">J6I44_15845</name>
</gene>
<reference evidence="1 2" key="1">
    <citation type="submission" date="2021-03" db="EMBL/GenBank/DDBJ databases">
        <title>Aliifodinibius sp. nov., a new bacterium isolated from saline soil.</title>
        <authorList>
            <person name="Galisteo C."/>
            <person name="De La Haba R."/>
            <person name="Sanchez-Porro C."/>
            <person name="Ventosa A."/>
        </authorList>
    </citation>
    <scope>NUCLEOTIDE SEQUENCE [LARGE SCALE GENOMIC DNA]</scope>
    <source>
        <strain evidence="1 2">1BSP15-2V2</strain>
    </source>
</reference>
<dbReference type="Pfam" id="PF12224">
    <property type="entry name" value="Amidoligase_2"/>
    <property type="match status" value="1"/>
</dbReference>
<evidence type="ECO:0000313" key="1">
    <source>
        <dbReference type="EMBL" id="MCW9708339.1"/>
    </source>
</evidence>
<name>A0ABT3PR50_9BACT</name>
<evidence type="ECO:0000313" key="2">
    <source>
        <dbReference type="Proteomes" id="UP001207918"/>
    </source>
</evidence>
<organism evidence="1 2">
    <name type="scientific">Fodinibius salsisoli</name>
    <dbReference type="NCBI Taxonomy" id="2820877"/>
    <lineage>
        <taxon>Bacteria</taxon>
        <taxon>Pseudomonadati</taxon>
        <taxon>Balneolota</taxon>
        <taxon>Balneolia</taxon>
        <taxon>Balneolales</taxon>
        <taxon>Balneolaceae</taxon>
        <taxon>Fodinibius</taxon>
    </lineage>
</organism>
<sequence length="334" mass="38804">MADPYPSPPVKTNSEGNPRNVGFELEFAGISITKTAQIICNLFGGSIKQNNRYDVQVTDTELGHFTVELDARVLQKIARQDVFDTSNLDLEEGSFRKSVEEMIDKLAMSVVPIEIVMPPIPLNKLSRLEVLRRALQENRAEGTKASLVHAFGMHINVEAPDLRTPTLLRYLRAFLLVYPWLLSKLNIDISRRISPFVDPFPERYVRNILDPKYDPDKAQFVEDYLKFNPSRNRPLDMMPILGMHNSERVQQVMKGEKNRPRPTFHYRLPNSRIDDESWRFTEELAYWMVAEQLAEDQEMLQKLSRLYLVRDRDTLLSFHKEWAQTIAILLDLDE</sequence>
<dbReference type="Proteomes" id="UP001207918">
    <property type="component" value="Unassembled WGS sequence"/>
</dbReference>
<dbReference type="EMBL" id="JAGGJA010000012">
    <property type="protein sequence ID" value="MCW9708339.1"/>
    <property type="molecule type" value="Genomic_DNA"/>
</dbReference>